<evidence type="ECO:0000313" key="2">
    <source>
        <dbReference type="EMBL" id="KAK3241763.1"/>
    </source>
</evidence>
<accession>A0AAE0EUX9</accession>
<feature type="region of interest" description="Disordered" evidence="1">
    <location>
        <begin position="137"/>
        <end position="207"/>
    </location>
</feature>
<dbReference type="Proteomes" id="UP001190700">
    <property type="component" value="Unassembled WGS sequence"/>
</dbReference>
<sequence length="260" mass="26732">MRRFVRRKGGGMYPDVLGDAFFCCKRRRSPSPELEAGGAPGASSPLLVGAPPGIPELTVARRSKLAAQAAGLRTLPQDVLTRTLQAGIAPEDIGDVPGAQGALHLEHLSPGVGEGLPDDGEDSADALAQAVNALSHLPLDSGGMGAGKQKTSRYEQLNREQPVNPQGGQPDVQGADRNQPGAPAGKRGGAGGGRCRGGGWKRSRATFGGSTSAPADAFYQLHLPQLPLMKASSPAVLQLIILSSVAAALDNDVQLSGRCL</sequence>
<protein>
    <submittedName>
        <fullName evidence="2">Uncharacterized protein</fullName>
    </submittedName>
</protein>
<organism evidence="2 3">
    <name type="scientific">Cymbomonas tetramitiformis</name>
    <dbReference type="NCBI Taxonomy" id="36881"/>
    <lineage>
        <taxon>Eukaryota</taxon>
        <taxon>Viridiplantae</taxon>
        <taxon>Chlorophyta</taxon>
        <taxon>Pyramimonadophyceae</taxon>
        <taxon>Pyramimonadales</taxon>
        <taxon>Pyramimonadaceae</taxon>
        <taxon>Cymbomonas</taxon>
    </lineage>
</organism>
<comment type="caution">
    <text evidence="2">The sequence shown here is derived from an EMBL/GenBank/DDBJ whole genome shotgun (WGS) entry which is preliminary data.</text>
</comment>
<evidence type="ECO:0000256" key="1">
    <source>
        <dbReference type="SAM" id="MobiDB-lite"/>
    </source>
</evidence>
<dbReference type="AlphaFoldDB" id="A0AAE0EUX9"/>
<gene>
    <name evidence="2" type="ORF">CYMTET_48497</name>
</gene>
<evidence type="ECO:0000313" key="3">
    <source>
        <dbReference type="Proteomes" id="UP001190700"/>
    </source>
</evidence>
<feature type="compositionally biased region" description="Gly residues" evidence="1">
    <location>
        <begin position="186"/>
        <end position="198"/>
    </location>
</feature>
<name>A0AAE0EUX9_9CHLO</name>
<dbReference type="EMBL" id="LGRX02033316">
    <property type="protein sequence ID" value="KAK3241763.1"/>
    <property type="molecule type" value="Genomic_DNA"/>
</dbReference>
<keyword evidence="3" id="KW-1185">Reference proteome</keyword>
<reference evidence="2 3" key="1">
    <citation type="journal article" date="2015" name="Genome Biol. Evol.">
        <title>Comparative Genomics of a Bacterivorous Green Alga Reveals Evolutionary Causalities and Consequences of Phago-Mixotrophic Mode of Nutrition.</title>
        <authorList>
            <person name="Burns J.A."/>
            <person name="Paasch A."/>
            <person name="Narechania A."/>
            <person name="Kim E."/>
        </authorList>
    </citation>
    <scope>NUCLEOTIDE SEQUENCE [LARGE SCALE GENOMIC DNA]</scope>
    <source>
        <strain evidence="2 3">PLY_AMNH</strain>
    </source>
</reference>
<proteinExistence type="predicted"/>